<keyword evidence="1" id="KW-1003">Cell membrane</keyword>
<dbReference type="Gene3D" id="3.40.190.10">
    <property type="entry name" value="Periplasmic binding protein-like II"/>
    <property type="match status" value="1"/>
</dbReference>
<dbReference type="PANTHER" id="PTHR43649">
    <property type="entry name" value="ARABINOSE-BINDING PROTEIN-RELATED"/>
    <property type="match status" value="1"/>
</dbReference>
<feature type="signal peptide" evidence="6">
    <location>
        <begin position="1"/>
        <end position="20"/>
    </location>
</feature>
<keyword evidence="3" id="KW-0472">Membrane</keyword>
<keyword evidence="8" id="KW-1185">Reference proteome</keyword>
<evidence type="ECO:0000256" key="6">
    <source>
        <dbReference type="SAM" id="SignalP"/>
    </source>
</evidence>
<sequence>MYLMLRRTTAALAGSATALALLATACGGTDQAASPGKKTGEVTFWSFLKGSDKVAEAFNRSHPDIKVTFETVPSGQEYYSKLTNAVKAGTVPDVAVVEYPHLPEFAAQGKVEDLSGTLGPVVKEKFPEAARQLVDLGGRTWGVPRDAAPLMMMYRKDFFTRHKIDVPTTWDGYRNMAEQVKKADPAARGGVLYTDNPGVLEALSWQAGGQWFATEKDSWKVTVDDGPSKKVAAYWGDLARKDLVRSLSQLDPFWTSVQKDRTVAYVCASWCAGAHQATVPDQKGKWAVAPVPTWDGKPASGMYGGSSFVVPKGADNSGAAAEFIKWITTDPEGMKAWVSSGTSSMFPADPKLVPVTKAAFKTDYYGGQDIYTLMARSYDAIRPGWTWGPVMGATNTALVDQLPKVADGTVSLPGVLTTAERATIEQMEQRGLKVTAP</sequence>
<dbReference type="EMBL" id="BNDW01000120">
    <property type="protein sequence ID" value="GHI28178.1"/>
    <property type="molecule type" value="Genomic_DNA"/>
</dbReference>
<proteinExistence type="predicted"/>
<evidence type="ECO:0000313" key="8">
    <source>
        <dbReference type="Proteomes" id="UP001052739"/>
    </source>
</evidence>
<gene>
    <name evidence="7" type="ORF">Shyd_95490</name>
</gene>
<dbReference type="SUPFAM" id="SSF53850">
    <property type="entry name" value="Periplasmic binding protein-like II"/>
    <property type="match status" value="1"/>
</dbReference>
<evidence type="ECO:0000256" key="1">
    <source>
        <dbReference type="ARBA" id="ARBA00022475"/>
    </source>
</evidence>
<dbReference type="PROSITE" id="PS51257">
    <property type="entry name" value="PROKAR_LIPOPROTEIN"/>
    <property type="match status" value="1"/>
</dbReference>
<name>A0ABQ3PT31_9ACTN</name>
<feature type="chain" id="PRO_5046693139" evidence="6">
    <location>
        <begin position="21"/>
        <end position="437"/>
    </location>
</feature>
<keyword evidence="4" id="KW-0564">Palmitate</keyword>
<evidence type="ECO:0000313" key="7">
    <source>
        <dbReference type="EMBL" id="GHI28178.1"/>
    </source>
</evidence>
<keyword evidence="2 6" id="KW-0732">Signal</keyword>
<evidence type="ECO:0000256" key="2">
    <source>
        <dbReference type="ARBA" id="ARBA00022729"/>
    </source>
</evidence>
<comment type="caution">
    <text evidence="7">The sequence shown here is derived from an EMBL/GenBank/DDBJ whole genome shotgun (WGS) entry which is preliminary data.</text>
</comment>
<dbReference type="PANTHER" id="PTHR43649:SF33">
    <property type="entry name" value="POLYGALACTURONAN_RHAMNOGALACTURONAN-BINDING PROTEIN YTCQ"/>
    <property type="match status" value="1"/>
</dbReference>
<dbReference type="Proteomes" id="UP001052739">
    <property type="component" value="Unassembled WGS sequence"/>
</dbReference>
<reference evidence="7" key="1">
    <citation type="submission" date="2024-05" db="EMBL/GenBank/DDBJ databases">
        <title>Whole genome shotgun sequence of Streptomyces hydrogenans NBRC 13475.</title>
        <authorList>
            <person name="Komaki H."/>
            <person name="Tamura T."/>
        </authorList>
    </citation>
    <scope>NUCLEOTIDE SEQUENCE</scope>
    <source>
        <strain evidence="7">NBRC 13475</strain>
    </source>
</reference>
<evidence type="ECO:0000256" key="4">
    <source>
        <dbReference type="ARBA" id="ARBA00023139"/>
    </source>
</evidence>
<evidence type="ECO:0000256" key="3">
    <source>
        <dbReference type="ARBA" id="ARBA00023136"/>
    </source>
</evidence>
<protein>
    <submittedName>
        <fullName evidence="7">Sugar ABC transporter substrate-binding protein</fullName>
    </submittedName>
</protein>
<dbReference type="Pfam" id="PF01547">
    <property type="entry name" value="SBP_bac_1"/>
    <property type="match status" value="1"/>
</dbReference>
<evidence type="ECO:0000256" key="5">
    <source>
        <dbReference type="ARBA" id="ARBA00023288"/>
    </source>
</evidence>
<organism evidence="7 8">
    <name type="scientific">Streptomyces hydrogenans</name>
    <dbReference type="NCBI Taxonomy" id="1873719"/>
    <lineage>
        <taxon>Bacteria</taxon>
        <taxon>Bacillati</taxon>
        <taxon>Actinomycetota</taxon>
        <taxon>Actinomycetes</taxon>
        <taxon>Kitasatosporales</taxon>
        <taxon>Streptomycetaceae</taxon>
        <taxon>Streptomyces</taxon>
    </lineage>
</organism>
<dbReference type="InterPro" id="IPR050490">
    <property type="entry name" value="Bact_solute-bd_prot1"/>
</dbReference>
<keyword evidence="5" id="KW-0449">Lipoprotein</keyword>
<dbReference type="InterPro" id="IPR006059">
    <property type="entry name" value="SBP"/>
</dbReference>
<accession>A0ABQ3PT31</accession>